<name>A0A1F6GEQ2_9PROT</name>
<proteinExistence type="predicted"/>
<evidence type="ECO:0000313" key="2">
    <source>
        <dbReference type="Proteomes" id="UP000178449"/>
    </source>
</evidence>
<protein>
    <submittedName>
        <fullName evidence="1">Uncharacterized protein</fullName>
    </submittedName>
</protein>
<dbReference type="STRING" id="1817772.A2527_03260"/>
<reference evidence="1 2" key="1">
    <citation type="journal article" date="2016" name="Nat. Commun.">
        <title>Thousands of microbial genomes shed light on interconnected biogeochemical processes in an aquifer system.</title>
        <authorList>
            <person name="Anantharaman K."/>
            <person name="Brown C.T."/>
            <person name="Hug L.A."/>
            <person name="Sharon I."/>
            <person name="Castelle C.J."/>
            <person name="Probst A.J."/>
            <person name="Thomas B.C."/>
            <person name="Singh A."/>
            <person name="Wilkins M.J."/>
            <person name="Karaoz U."/>
            <person name="Brodie E.L."/>
            <person name="Williams K.H."/>
            <person name="Hubbard S.S."/>
            <person name="Banfield J.F."/>
        </authorList>
    </citation>
    <scope>NUCLEOTIDE SEQUENCE [LARGE SCALE GENOMIC DNA]</scope>
</reference>
<dbReference type="EMBL" id="MFNE01000010">
    <property type="protein sequence ID" value="OGG96590.1"/>
    <property type="molecule type" value="Genomic_DNA"/>
</dbReference>
<accession>A0A1F6GEQ2</accession>
<dbReference type="AlphaFoldDB" id="A0A1F6GEQ2"/>
<evidence type="ECO:0000313" key="1">
    <source>
        <dbReference type="EMBL" id="OGG96590.1"/>
    </source>
</evidence>
<organism evidence="1 2">
    <name type="scientific">Candidatus Lambdaproteobacteria bacterium RIFOXYD2_FULL_50_16</name>
    <dbReference type="NCBI Taxonomy" id="1817772"/>
    <lineage>
        <taxon>Bacteria</taxon>
        <taxon>Pseudomonadati</taxon>
        <taxon>Pseudomonadota</taxon>
        <taxon>Candidatus Lambdaproteobacteria</taxon>
    </lineage>
</organism>
<gene>
    <name evidence="1" type="ORF">A2527_03260</name>
</gene>
<sequence length="288" mass="30525">MGLLLLSFSGCKELNNHPAPEMVKVDIRGLKAQLGYSSTANSAISGQPASPANDEVKSLLIGALAVTTRSTPYTKDTAITPEVSKNLETELTNSVNFFTLVALPTTKDYIEFKVPPPAAGKWQVIAVGLKTQPEKLGNLSDPEHEDSAAYYGFVESFLTFNEVGKTPYDLSLYRACLISKPPKGCATFDDSLTGTPIVTAAVEIQTILVNDKAYSPITLTLPLIAQTDAEASAAITGLNTELTGIKAAYSSVTSLTIQTTHSKNAGEAAACQAGTYSACQVQSYRVSF</sequence>
<comment type="caution">
    <text evidence="1">The sequence shown here is derived from an EMBL/GenBank/DDBJ whole genome shotgun (WGS) entry which is preliminary data.</text>
</comment>
<dbReference type="Proteomes" id="UP000178449">
    <property type="component" value="Unassembled WGS sequence"/>
</dbReference>